<feature type="compositionally biased region" description="Pro residues" evidence="1">
    <location>
        <begin position="168"/>
        <end position="182"/>
    </location>
</feature>
<feature type="region of interest" description="Disordered" evidence="1">
    <location>
        <begin position="238"/>
        <end position="347"/>
    </location>
</feature>
<organism evidence="2 3">
    <name type="scientific">Dactylellina haptotyla (strain CBS 200.50)</name>
    <name type="common">Nematode-trapping fungus</name>
    <name type="synonym">Monacrosporium haptotylum</name>
    <dbReference type="NCBI Taxonomy" id="1284197"/>
    <lineage>
        <taxon>Eukaryota</taxon>
        <taxon>Fungi</taxon>
        <taxon>Dikarya</taxon>
        <taxon>Ascomycota</taxon>
        <taxon>Pezizomycotina</taxon>
        <taxon>Orbiliomycetes</taxon>
        <taxon>Orbiliales</taxon>
        <taxon>Orbiliaceae</taxon>
        <taxon>Dactylellina</taxon>
    </lineage>
</organism>
<feature type="compositionally biased region" description="Polar residues" evidence="1">
    <location>
        <begin position="408"/>
        <end position="422"/>
    </location>
</feature>
<dbReference type="STRING" id="1284197.S8BPX2"/>
<evidence type="ECO:0000313" key="3">
    <source>
        <dbReference type="Proteomes" id="UP000015100"/>
    </source>
</evidence>
<dbReference type="OrthoDB" id="8062037at2759"/>
<gene>
    <name evidence="2" type="ORF">H072_9104</name>
</gene>
<feature type="compositionally biased region" description="Basic and acidic residues" evidence="1">
    <location>
        <begin position="648"/>
        <end position="745"/>
    </location>
</feature>
<feature type="compositionally biased region" description="Polar residues" evidence="1">
    <location>
        <begin position="152"/>
        <end position="166"/>
    </location>
</feature>
<feature type="compositionally biased region" description="Basic residues" evidence="1">
    <location>
        <begin position="459"/>
        <end position="470"/>
    </location>
</feature>
<accession>S8BPX2</accession>
<dbReference type="Proteomes" id="UP000015100">
    <property type="component" value="Unassembled WGS sequence"/>
</dbReference>
<feature type="compositionally biased region" description="Basic and acidic residues" evidence="1">
    <location>
        <begin position="238"/>
        <end position="252"/>
    </location>
</feature>
<dbReference type="HOGENOM" id="CLU_333998_0_0_1"/>
<comment type="caution">
    <text evidence="2">The sequence shown here is derived from an EMBL/GenBank/DDBJ whole genome shotgun (WGS) entry which is preliminary data.</text>
</comment>
<name>S8BPX2_DACHA</name>
<reference evidence="2 3" key="1">
    <citation type="journal article" date="2013" name="PLoS Genet.">
        <title>Genomic mechanisms accounting for the adaptation to parasitism in nematode-trapping fungi.</title>
        <authorList>
            <person name="Meerupati T."/>
            <person name="Andersson K.M."/>
            <person name="Friman E."/>
            <person name="Kumar D."/>
            <person name="Tunlid A."/>
            <person name="Ahren D."/>
        </authorList>
    </citation>
    <scope>NUCLEOTIDE SEQUENCE [LARGE SCALE GENOMIC DNA]</scope>
    <source>
        <strain evidence="2 3">CBS 200.50</strain>
    </source>
</reference>
<keyword evidence="3" id="KW-1185">Reference proteome</keyword>
<feature type="compositionally biased region" description="Polar residues" evidence="1">
    <location>
        <begin position="299"/>
        <end position="314"/>
    </location>
</feature>
<feature type="region of interest" description="Disordered" evidence="1">
    <location>
        <begin position="152"/>
        <end position="209"/>
    </location>
</feature>
<evidence type="ECO:0000313" key="2">
    <source>
        <dbReference type="EMBL" id="EPS37277.1"/>
    </source>
</evidence>
<feature type="compositionally biased region" description="Basic residues" evidence="1">
    <location>
        <begin position="636"/>
        <end position="647"/>
    </location>
</feature>
<protein>
    <recommendedName>
        <fullName evidence="4">RING-type domain-containing protein</fullName>
    </recommendedName>
</protein>
<feature type="compositionally biased region" description="Basic and acidic residues" evidence="1">
    <location>
        <begin position="572"/>
        <end position="620"/>
    </location>
</feature>
<dbReference type="EMBL" id="AQGS01000677">
    <property type="protein sequence ID" value="EPS37277.1"/>
    <property type="molecule type" value="Genomic_DNA"/>
</dbReference>
<sequence>MPPAQLGDISIDPDEFPAVAQHLQHLHIGSSHPSSSSGSTGYPEDVARHLYVGPNGNHYYTTDVPSSSAPYTGYGYIAAPESGSAPSHAFAGALRSPVESGFHGMGYFDSAWPVYPSYPMNPAPSPLAYSQPPPKRYAITSPGTPISTFTRQFPQNMTPIPQSATSAFPPPTQLSLAPPPSPAVSSSSSAKQRPEAPFPPPNRRFSYDDGTAAHLHNHIRKTYEQYMQDYEGRDARYEIGPDGYPIHDESNRGRRAGPNYYKPSGEYIVPAGTIPRTSTKTPSHGGDAGARRPGMATAVHQSRPPNSRHSSSESGDAEPPYRAGGYDNEYNGSGRPGPTKSRPNSFSYNQADAHRYRISVAPEAFGTDPRGSTGSLGGSTGSRFPTNATAVVHQPDSNRYYHRDNYGDRNSGSAIVHPSSSRPGGRAYNYVPQRSQPVNEPGYSYYQPPEERSEFDERRRRHRSKSRYRAHTPGPESSDRPSTSEDDGNVYRITVAKSRPSSPSPHRRAKSRRRRDSPSPDRYRSKSRMRSKSRARPEIIQARPPRVDSPSGAPTAGSSRPKTPVMGADTSDPEKIHRLREIDRELDRMDRERAELEKMEREREVMMEMHRKQQEEDLLKKAQAGQEGAEKENGYRKHRQKSRHRGHDSRSTSNERSERDTDREERREERRREREREKEKEKEKDKEREREKDKSRGEKERERTRDRKDREREKESSREKQRDREAERLREKLREEAQSKPEPAKVTDPALANPMVENLNPRRERAGIQPGQVFIRPDLLCAMRFLKLCVAEEDPSDDHAHNQLLRLDCGHGYHEDCLRTNVSSRERIPMYQVDLEADKLWCERCRGYFGKKAGR</sequence>
<proteinExistence type="predicted"/>
<feature type="compositionally biased region" description="Basic residues" evidence="1">
    <location>
        <begin position="525"/>
        <end position="534"/>
    </location>
</feature>
<reference evidence="3" key="2">
    <citation type="submission" date="2013-04" db="EMBL/GenBank/DDBJ databases">
        <title>Genomic mechanisms accounting for the adaptation to parasitism in nematode-trapping fungi.</title>
        <authorList>
            <person name="Ahren D.G."/>
        </authorList>
    </citation>
    <scope>NUCLEOTIDE SEQUENCE [LARGE SCALE GENOMIC DNA]</scope>
    <source>
        <strain evidence="3">CBS 200.50</strain>
    </source>
</reference>
<feature type="compositionally biased region" description="Basic residues" evidence="1">
    <location>
        <begin position="505"/>
        <end position="515"/>
    </location>
</feature>
<feature type="compositionally biased region" description="Basic and acidic residues" evidence="1">
    <location>
        <begin position="449"/>
        <end position="458"/>
    </location>
</feature>
<dbReference type="OMA" id="WCERCRG"/>
<feature type="region of interest" description="Disordered" evidence="1">
    <location>
        <begin position="362"/>
        <end position="752"/>
    </location>
</feature>
<evidence type="ECO:0008006" key="4">
    <source>
        <dbReference type="Google" id="ProtNLM"/>
    </source>
</evidence>
<evidence type="ECO:0000256" key="1">
    <source>
        <dbReference type="SAM" id="MobiDB-lite"/>
    </source>
</evidence>
<dbReference type="AlphaFoldDB" id="S8BPX2"/>